<dbReference type="Gene3D" id="1.10.630.10">
    <property type="entry name" value="Cytochrome P450"/>
    <property type="match status" value="1"/>
</dbReference>
<accession>A0A2S7Y2E0</accession>
<evidence type="ECO:0000313" key="8">
    <source>
        <dbReference type="EMBL" id="PQK10271.1"/>
    </source>
</evidence>
<dbReference type="CDD" id="cd11060">
    <property type="entry name" value="CYP57A1-like"/>
    <property type="match status" value="1"/>
</dbReference>
<comment type="similarity">
    <text evidence="2">Belongs to the cytochrome P450 family.</text>
</comment>
<dbReference type="Proteomes" id="UP000237441">
    <property type="component" value="Unassembled WGS sequence"/>
</dbReference>
<evidence type="ECO:0000256" key="4">
    <source>
        <dbReference type="ARBA" id="ARBA00022723"/>
    </source>
</evidence>
<evidence type="ECO:0000256" key="6">
    <source>
        <dbReference type="ARBA" id="ARBA00023033"/>
    </source>
</evidence>
<evidence type="ECO:0000256" key="3">
    <source>
        <dbReference type="ARBA" id="ARBA00022617"/>
    </source>
</evidence>
<comment type="caution">
    <text evidence="8">The sequence shown here is derived from an EMBL/GenBank/DDBJ whole genome shotgun (WGS) entry which is preliminary data.</text>
</comment>
<dbReference type="InterPro" id="IPR002403">
    <property type="entry name" value="Cyt_P450_E_grp-IV"/>
</dbReference>
<dbReference type="GO" id="GO:0004497">
    <property type="term" value="F:monooxygenase activity"/>
    <property type="evidence" value="ECO:0007669"/>
    <property type="project" value="UniProtKB-KW"/>
</dbReference>
<dbReference type="PANTHER" id="PTHR24305:SF168">
    <property type="entry name" value="P450, PUTATIVE (EUROFUNG)-RELATED"/>
    <property type="match status" value="1"/>
</dbReference>
<protein>
    <recommendedName>
        <fullName evidence="10">Pisatin demethylase</fullName>
    </recommendedName>
</protein>
<keyword evidence="6" id="KW-0560">Oxidoreductase</keyword>
<keyword evidence="6" id="KW-0503">Monooxygenase</keyword>
<comment type="cofactor">
    <cofactor evidence="1 7">
        <name>heme</name>
        <dbReference type="ChEBI" id="CHEBI:30413"/>
    </cofactor>
</comment>
<dbReference type="Pfam" id="PF00067">
    <property type="entry name" value="p450"/>
    <property type="match status" value="1"/>
</dbReference>
<dbReference type="OrthoDB" id="1470350at2759"/>
<evidence type="ECO:0000256" key="2">
    <source>
        <dbReference type="ARBA" id="ARBA00010617"/>
    </source>
</evidence>
<organism evidence="8 9">
    <name type="scientific">Beauveria bassiana</name>
    <name type="common">White muscardine disease fungus</name>
    <name type="synonym">Tritirachium shiotae</name>
    <dbReference type="NCBI Taxonomy" id="176275"/>
    <lineage>
        <taxon>Eukaryota</taxon>
        <taxon>Fungi</taxon>
        <taxon>Dikarya</taxon>
        <taxon>Ascomycota</taxon>
        <taxon>Pezizomycotina</taxon>
        <taxon>Sordariomycetes</taxon>
        <taxon>Hypocreomycetidae</taxon>
        <taxon>Hypocreales</taxon>
        <taxon>Cordycipitaceae</taxon>
        <taxon>Beauveria</taxon>
    </lineage>
</organism>
<proteinExistence type="inferred from homology"/>
<dbReference type="InterPro" id="IPR036396">
    <property type="entry name" value="Cyt_P450_sf"/>
</dbReference>
<dbReference type="PRINTS" id="PR00465">
    <property type="entry name" value="EP450IV"/>
</dbReference>
<reference evidence="8 9" key="1">
    <citation type="submission" date="2016-07" db="EMBL/GenBank/DDBJ databases">
        <title>Comparative genomics of the entomopathogenic fungus Beauveria bassiana.</title>
        <authorList>
            <person name="Valero Jimenez C.A."/>
            <person name="Zwaan B.J."/>
            <person name="Van Kan J.A."/>
            <person name="Takken W."/>
            <person name="Debets A.J."/>
            <person name="Schoustra S.E."/>
            <person name="Koenraadt C.J."/>
        </authorList>
    </citation>
    <scope>NUCLEOTIDE SEQUENCE [LARGE SCALE GENOMIC DNA]</scope>
    <source>
        <strain evidence="8 9">ARSEF 8028</strain>
    </source>
</reference>
<name>A0A2S7Y2E0_BEABA</name>
<evidence type="ECO:0000313" key="9">
    <source>
        <dbReference type="Proteomes" id="UP000237441"/>
    </source>
</evidence>
<evidence type="ECO:0000256" key="5">
    <source>
        <dbReference type="ARBA" id="ARBA00023004"/>
    </source>
</evidence>
<feature type="binding site" description="axial binding residue" evidence="7">
    <location>
        <position position="474"/>
    </location>
    <ligand>
        <name>heme</name>
        <dbReference type="ChEBI" id="CHEBI:30413"/>
    </ligand>
    <ligandPart>
        <name>Fe</name>
        <dbReference type="ChEBI" id="CHEBI:18248"/>
    </ligandPart>
</feature>
<dbReference type="GO" id="GO:0005506">
    <property type="term" value="F:iron ion binding"/>
    <property type="evidence" value="ECO:0007669"/>
    <property type="project" value="InterPro"/>
</dbReference>
<dbReference type="EMBL" id="JRHA01000002">
    <property type="protein sequence ID" value="PQK10271.1"/>
    <property type="molecule type" value="Genomic_DNA"/>
</dbReference>
<dbReference type="PRINTS" id="PR00385">
    <property type="entry name" value="P450"/>
</dbReference>
<evidence type="ECO:0000256" key="1">
    <source>
        <dbReference type="ARBA" id="ARBA00001971"/>
    </source>
</evidence>
<keyword evidence="5 7" id="KW-0408">Iron</keyword>
<sequence>MVSEIETFAFSTWSSQQTQLVLLTMALFAALESCFLSDLAVYTLTATVAVLLFCQIRAWYRLRHIPGPWSAPWSVWWQLRGAMSGVFPQTLKEATDRYGPLVRIGPNQLVSPDPEVLRRMSAVRGNYVKARFYKAARVVPGVDNVVSALDEDKHKTMRAQMNSTFTVKGDEEYGFEAAMDRQIQNFVTMLETKYTSAESEIRPVDMAEKIQFLALDIIGDISLGKPFGYLKQDRDLYNFNEINMSSLPILTFVSILPGIADVIHTWPFRLALPKEGDQVGFGRLLKLVTKSVEIAMHRNEAKEGALVQNHVHIGLTKNDMIQQGFVAIIAGSNTTAHSILMTLLSLIAAPTAFKALQKEIDEASASFHDPISWHEIRQLPYLQAVIKESLRMWPPVSGLGFKLVPPGGEHINGYFVPGGTEIGQAFLAVGRSRQIWGADADVFRPERWLCASQADLTKMNKAVDTHFGGGKFSCLGKPIAMMELHKTVYELMKRFDMAIIHPDKPMKTKASIFVCDTDFWVTLRKRPAPNECQH</sequence>
<dbReference type="InterPro" id="IPR001128">
    <property type="entry name" value="Cyt_P450"/>
</dbReference>
<dbReference type="GO" id="GO:0020037">
    <property type="term" value="F:heme binding"/>
    <property type="evidence" value="ECO:0007669"/>
    <property type="project" value="InterPro"/>
</dbReference>
<dbReference type="AlphaFoldDB" id="A0A2S7Y2E0"/>
<dbReference type="InterPro" id="IPR050121">
    <property type="entry name" value="Cytochrome_P450_monoxygenase"/>
</dbReference>
<gene>
    <name evidence="8" type="ORF">BB8028_0002g05950</name>
</gene>
<dbReference type="SUPFAM" id="SSF48264">
    <property type="entry name" value="Cytochrome P450"/>
    <property type="match status" value="1"/>
</dbReference>
<evidence type="ECO:0008006" key="10">
    <source>
        <dbReference type="Google" id="ProtNLM"/>
    </source>
</evidence>
<dbReference type="PANTHER" id="PTHR24305">
    <property type="entry name" value="CYTOCHROME P450"/>
    <property type="match status" value="1"/>
</dbReference>
<keyword evidence="3 7" id="KW-0349">Heme</keyword>
<dbReference type="GO" id="GO:0016705">
    <property type="term" value="F:oxidoreductase activity, acting on paired donors, with incorporation or reduction of molecular oxygen"/>
    <property type="evidence" value="ECO:0007669"/>
    <property type="project" value="InterPro"/>
</dbReference>
<evidence type="ECO:0000256" key="7">
    <source>
        <dbReference type="PIRSR" id="PIRSR602403-1"/>
    </source>
</evidence>
<keyword evidence="4 7" id="KW-0479">Metal-binding</keyword>